<evidence type="ECO:0000313" key="3">
    <source>
        <dbReference type="Proteomes" id="UP000584867"/>
    </source>
</evidence>
<dbReference type="Gene3D" id="3.40.50.720">
    <property type="entry name" value="NAD(P)-binding Rossmann-like Domain"/>
    <property type="match status" value="1"/>
</dbReference>
<dbReference type="Proteomes" id="UP000584867">
    <property type="component" value="Unassembled WGS sequence"/>
</dbReference>
<dbReference type="SUPFAM" id="SSF69572">
    <property type="entry name" value="Activating enzymes of the ubiquitin-like proteins"/>
    <property type="match status" value="1"/>
</dbReference>
<accession>A0A7W7ZN52</accession>
<feature type="domain" description="THIF-type NAD/FAD binding fold" evidence="1">
    <location>
        <begin position="2"/>
        <end position="160"/>
    </location>
</feature>
<evidence type="ECO:0000313" key="2">
    <source>
        <dbReference type="EMBL" id="MBB5062963.1"/>
    </source>
</evidence>
<sequence>MKDLRLAVVGAGTLGSELGRLLAENSFSNVLLVDPDRLEPHNVALSSLYRDIFAEEGPEAFIHYKTELLVDWVRQKYSLIWEGFAAEIADTSLGRLALCDLVISCTDSTLARVETALAARVLNLPMLDGGVRGEGIPAGRVSWFSPSHEAACYLCGISETRRAELLSYALSTSLGCGLPAEAPAMTGAPDAVRETAAAMLQLIQSFSADKHCLKTSFSSRIEWDPTAQSWIQKDLKLPRSVTCPWHDLPEGEWLPLGYDQPIRDSLHRNNMRVQLLWPHCLEARCHVCGHQSTPNLRVARLRRKAVCARCGTTGSYEPTRIIDSVGDEDFAADFTPRQLGLPKQHLYLFRRVFAPMMRRKDVDEPVA</sequence>
<protein>
    <recommendedName>
        <fullName evidence="1">THIF-type NAD/FAD binding fold domain-containing protein</fullName>
    </recommendedName>
</protein>
<evidence type="ECO:0000259" key="1">
    <source>
        <dbReference type="Pfam" id="PF00899"/>
    </source>
</evidence>
<proteinExistence type="predicted"/>
<dbReference type="InterPro" id="IPR000594">
    <property type="entry name" value="ThiF_NAD_FAD-bd"/>
</dbReference>
<dbReference type="GO" id="GO:0008641">
    <property type="term" value="F:ubiquitin-like modifier activating enzyme activity"/>
    <property type="evidence" value="ECO:0007669"/>
    <property type="project" value="InterPro"/>
</dbReference>
<dbReference type="Pfam" id="PF00899">
    <property type="entry name" value="ThiF"/>
    <property type="match status" value="1"/>
</dbReference>
<dbReference type="InterPro" id="IPR035985">
    <property type="entry name" value="Ubiquitin-activating_enz"/>
</dbReference>
<name>A0A7W7ZN52_9BACT</name>
<dbReference type="EMBL" id="JACHIO010000004">
    <property type="protein sequence ID" value="MBB5062963.1"/>
    <property type="molecule type" value="Genomic_DNA"/>
</dbReference>
<gene>
    <name evidence="2" type="ORF">HDF15_001300</name>
</gene>
<dbReference type="AlphaFoldDB" id="A0A7W7ZN52"/>
<reference evidence="2 3" key="1">
    <citation type="submission" date="2020-08" db="EMBL/GenBank/DDBJ databases">
        <title>Genomic Encyclopedia of Type Strains, Phase IV (KMG-V): Genome sequencing to study the core and pangenomes of soil and plant-associated prokaryotes.</title>
        <authorList>
            <person name="Whitman W."/>
        </authorList>
    </citation>
    <scope>NUCLEOTIDE SEQUENCE [LARGE SCALE GENOMIC DNA]</scope>
    <source>
        <strain evidence="2 3">X5P3</strain>
    </source>
</reference>
<comment type="caution">
    <text evidence="2">The sequence shown here is derived from an EMBL/GenBank/DDBJ whole genome shotgun (WGS) entry which is preliminary data.</text>
</comment>
<dbReference type="RefSeq" id="WP_184253771.1">
    <property type="nucleotide sequence ID" value="NZ_JACHIO010000004.1"/>
</dbReference>
<organism evidence="2 3">
    <name type="scientific">Granulicella mallensis</name>
    <dbReference type="NCBI Taxonomy" id="940614"/>
    <lineage>
        <taxon>Bacteria</taxon>
        <taxon>Pseudomonadati</taxon>
        <taxon>Acidobacteriota</taxon>
        <taxon>Terriglobia</taxon>
        <taxon>Terriglobales</taxon>
        <taxon>Acidobacteriaceae</taxon>
        <taxon>Granulicella</taxon>
    </lineage>
</organism>